<comment type="caution">
    <text evidence="5">The sequence shown here is derived from an EMBL/GenBank/DDBJ whole genome shotgun (WGS) entry which is preliminary data.</text>
</comment>
<feature type="domain" description="ITPR-interacting" evidence="4">
    <location>
        <begin position="147"/>
        <end position="313"/>
    </location>
</feature>
<evidence type="ECO:0000256" key="2">
    <source>
        <dbReference type="SAM" id="Coils"/>
    </source>
</evidence>
<feature type="compositionally biased region" description="Basic and acidic residues" evidence="3">
    <location>
        <begin position="53"/>
        <end position="65"/>
    </location>
</feature>
<feature type="compositionally biased region" description="Basic and acidic residues" evidence="3">
    <location>
        <begin position="409"/>
        <end position="439"/>
    </location>
</feature>
<feature type="region of interest" description="Disordered" evidence="3">
    <location>
        <begin position="313"/>
        <end position="631"/>
    </location>
</feature>
<dbReference type="InterPro" id="IPR043444">
    <property type="entry name" value="TESPA1-like"/>
</dbReference>
<feature type="region of interest" description="Disordered" evidence="3">
    <location>
        <begin position="866"/>
        <end position="885"/>
    </location>
</feature>
<feature type="region of interest" description="Disordered" evidence="3">
    <location>
        <begin position="703"/>
        <end position="727"/>
    </location>
</feature>
<feature type="compositionally biased region" description="Low complexity" evidence="3">
    <location>
        <begin position="1194"/>
        <end position="1209"/>
    </location>
</feature>
<feature type="region of interest" description="Disordered" evidence="3">
    <location>
        <begin position="271"/>
        <end position="295"/>
    </location>
</feature>
<feature type="compositionally biased region" description="Basic and acidic residues" evidence="3">
    <location>
        <begin position="7"/>
        <end position="18"/>
    </location>
</feature>
<evidence type="ECO:0000256" key="3">
    <source>
        <dbReference type="SAM" id="MobiDB-lite"/>
    </source>
</evidence>
<evidence type="ECO:0000313" key="6">
    <source>
        <dbReference type="Proteomes" id="UP001352852"/>
    </source>
</evidence>
<proteinExistence type="predicted"/>
<dbReference type="PANTHER" id="PTHR17469:SF11">
    <property type="entry name" value="PROTEIN ITPRID2"/>
    <property type="match status" value="1"/>
</dbReference>
<protein>
    <recommendedName>
        <fullName evidence="4">ITPR-interacting domain-containing protein</fullName>
    </recommendedName>
</protein>
<dbReference type="InterPro" id="IPR029325">
    <property type="entry name" value="ITPR-bd"/>
</dbReference>
<feature type="region of interest" description="Disordered" evidence="3">
    <location>
        <begin position="1"/>
        <end position="76"/>
    </location>
</feature>
<sequence>MTKTTHVKMDVGVLDRHTSSVPDPTVGPVTVANERRQAWARSRDSIGQGSKADLCDPQRPRHMESNGDTQSQEPGQVPNKIATWLVDCRSPLGASLDDQSTSPSKGVKIGCSFEDDLSLGAEANHLQSKTNKAEACFDLVADQKRTRYKEKGRSMNSTGSGKSSTVSSVSELLDLYEEDPEEILLNLGFGREEPDPSSKIPPRFFNSSSSARGIDIKVYLGAQLQRMELENPNYALTSRFRQIEVLTTVANEFFQLYSQVSGQPVHKLICKDEGGEGEKGDQGGSGGEEPSPLKRTNSAKNMAKLIKKLSRQNLLGSASESPEGLSPKQHAQLNGHAASPDAAQVNGHPRSGTEHDRPSTNSDHQGEMVSQKHIRRKDHFPLATVTEETSGGGEGDRIMESSPEQSRTGPEHQLDSADLHSTHQKTHQKEGNQEAKEEVDLTSTPEKGPSKLAPPHLAQLRMENADSFDMEEIQTNDDESVPPRTSRTTDLSRTVSQQSDSSGFAEEPSGDSSSYLKVQESCDSCDSETTVTSHPSQDVATPQPLDQPAFELPDGREDEAGPGALAKAERIVTSMEEESNKESLEQVPQYTVHQLPTSRLAGEGGQLDGWGRTDPDSESQPDQTQRVPAYEQEPQTVIVNTQNQPILEEELQCNESQTQIDTENPTVKVEEKALESGSVPVLPLSPVFRALNRAKQNQLRLGQHNSIQSDSLPQTPGGQSGRCAVSSMKRSSSLSSSLLSPSKVVSSVRIQFAQGQAFCTPPRYSFKYTEEDGEQKEDKVVVEKDEGEQRNCLSTLIINPGSKDKPPAPIPPKPTPRYLMRSSHSVHCSSPPPDWSPGHSQSWSTQSVPDLSSSYQQPCHFQLNTNQNQQSWSPGNPMLPKHSAPVLGSETSLFPSLSSHPYSPYQYVSPPYVSNQHNPSVCHYSSLTSLHQPATPPVPPHGSLINLHQPHPSLAPHDIGLGPLPPGTPPMHLQGYHTSFSHSLPFPAAPYGHQFGSPYYGTQGYNVRPHLLPGLPPTAAPGSGPGRCPSSTEMQLRKVLHEIRGTVQSLSQSRINSPDLFGELRTAATSQQSLADFQQKRRSLNMFRNQMMDLELSIMRQQAVVYKHLSPADRIEAEQLQCLRSAVREELQELEQQLEDRLLDLTPHSHLRGLHRDSSVESLSTASALRAMEPVSDLLREQFFLQSELGYNGRGPSSVPSTRSPSPVGREGDDGKQRQGVYRASINITPAPPGRPNMHMEEGQRDSEGVEEEKGGDKNEASEREGDAGKCRAENFQQLIREIRESLAQEFRREIYNELLAAASPQGSPFSARQHPV</sequence>
<reference evidence="5 6" key="1">
    <citation type="submission" date="2021-06" db="EMBL/GenBank/DDBJ databases">
        <authorList>
            <person name="Palmer J.M."/>
        </authorList>
    </citation>
    <scope>NUCLEOTIDE SEQUENCE [LARGE SCALE GENOMIC DNA]</scope>
    <source>
        <strain evidence="5 6">CL_MEX2019</strain>
        <tissue evidence="5">Muscle</tissue>
    </source>
</reference>
<feature type="compositionally biased region" description="Basic and acidic residues" evidence="3">
    <location>
        <begin position="33"/>
        <end position="44"/>
    </location>
</feature>
<feature type="compositionally biased region" description="Polar residues" evidence="3">
    <location>
        <begin position="703"/>
        <end position="717"/>
    </location>
</feature>
<dbReference type="PANTHER" id="PTHR17469">
    <property type="entry name" value="SPERM SPECIFIC ANTIGEN 2-RELATED"/>
    <property type="match status" value="1"/>
</dbReference>
<feature type="region of interest" description="Disordered" evidence="3">
    <location>
        <begin position="1190"/>
        <end position="1272"/>
    </location>
</feature>
<feature type="compositionally biased region" description="Polar residues" evidence="3">
    <location>
        <begin position="586"/>
        <end position="597"/>
    </location>
</feature>
<keyword evidence="1 2" id="KW-0175">Coiled coil</keyword>
<dbReference type="EMBL" id="JAHUTJ010016560">
    <property type="protein sequence ID" value="MED6269841.1"/>
    <property type="molecule type" value="Genomic_DNA"/>
</dbReference>
<organism evidence="5 6">
    <name type="scientific">Characodon lateralis</name>
    <dbReference type="NCBI Taxonomy" id="208331"/>
    <lineage>
        <taxon>Eukaryota</taxon>
        <taxon>Metazoa</taxon>
        <taxon>Chordata</taxon>
        <taxon>Craniata</taxon>
        <taxon>Vertebrata</taxon>
        <taxon>Euteleostomi</taxon>
        <taxon>Actinopterygii</taxon>
        <taxon>Neopterygii</taxon>
        <taxon>Teleostei</taxon>
        <taxon>Neoteleostei</taxon>
        <taxon>Acanthomorphata</taxon>
        <taxon>Ovalentaria</taxon>
        <taxon>Atherinomorphae</taxon>
        <taxon>Cyprinodontiformes</taxon>
        <taxon>Goodeidae</taxon>
        <taxon>Characodon</taxon>
    </lineage>
</organism>
<evidence type="ECO:0000259" key="4">
    <source>
        <dbReference type="SMART" id="SM01257"/>
    </source>
</evidence>
<keyword evidence="6" id="KW-1185">Reference proteome</keyword>
<feature type="coiled-coil region" evidence="2">
    <location>
        <begin position="1117"/>
        <end position="1144"/>
    </location>
</feature>
<feature type="compositionally biased region" description="Acidic residues" evidence="3">
    <location>
        <begin position="466"/>
        <end position="480"/>
    </location>
</feature>
<dbReference type="InterPro" id="IPR029326">
    <property type="entry name" value="SSFA2_C"/>
</dbReference>
<evidence type="ECO:0000313" key="5">
    <source>
        <dbReference type="EMBL" id="MED6269841.1"/>
    </source>
</evidence>
<feature type="compositionally biased region" description="Polar residues" evidence="3">
    <location>
        <begin position="510"/>
        <end position="540"/>
    </location>
</feature>
<dbReference type="Proteomes" id="UP001352852">
    <property type="component" value="Unassembled WGS sequence"/>
</dbReference>
<evidence type="ECO:0000256" key="1">
    <source>
        <dbReference type="ARBA" id="ARBA00023054"/>
    </source>
</evidence>
<dbReference type="Pfam" id="PF14723">
    <property type="entry name" value="SSFA2_C"/>
    <property type="match status" value="1"/>
</dbReference>
<feature type="region of interest" description="Disordered" evidence="3">
    <location>
        <begin position="795"/>
        <end position="856"/>
    </location>
</feature>
<feature type="compositionally biased region" description="Polar residues" evidence="3">
    <location>
        <begin position="838"/>
        <end position="856"/>
    </location>
</feature>
<dbReference type="SMART" id="SM01257">
    <property type="entry name" value="KRAP_IP3R_bind"/>
    <property type="match status" value="1"/>
</dbReference>
<feature type="compositionally biased region" description="Polar residues" evidence="3">
    <location>
        <begin position="483"/>
        <end position="502"/>
    </location>
</feature>
<dbReference type="Pfam" id="PF14722">
    <property type="entry name" value="KRAP_IP3R_bind"/>
    <property type="match status" value="1"/>
</dbReference>
<accession>A0ABU7D3V7</accession>
<feature type="compositionally biased region" description="Basic and acidic residues" evidence="3">
    <location>
        <begin position="1238"/>
        <end position="1272"/>
    </location>
</feature>
<name>A0ABU7D3V7_9TELE</name>
<feature type="compositionally biased region" description="Basic and acidic residues" evidence="3">
    <location>
        <begin position="271"/>
        <end position="281"/>
    </location>
</feature>
<gene>
    <name evidence="5" type="ORF">CHARACLAT_003774</name>
</gene>